<organism evidence="7 8">
    <name type="scientific">Rhodococcus sovatensis</name>
    <dbReference type="NCBI Taxonomy" id="1805840"/>
    <lineage>
        <taxon>Bacteria</taxon>
        <taxon>Bacillati</taxon>
        <taxon>Actinomycetota</taxon>
        <taxon>Actinomycetes</taxon>
        <taxon>Mycobacteriales</taxon>
        <taxon>Nocardiaceae</taxon>
        <taxon>Rhodococcus</taxon>
    </lineage>
</organism>
<feature type="transmembrane region" description="Helical" evidence="5">
    <location>
        <begin position="203"/>
        <end position="226"/>
    </location>
</feature>
<evidence type="ECO:0000256" key="3">
    <source>
        <dbReference type="ARBA" id="ARBA00022989"/>
    </source>
</evidence>
<dbReference type="Gene3D" id="1.20.1250.20">
    <property type="entry name" value="MFS general substrate transporter like domains"/>
    <property type="match status" value="1"/>
</dbReference>
<dbReference type="Gene3D" id="1.20.1720.10">
    <property type="entry name" value="Multidrug resistance protein D"/>
    <property type="match status" value="1"/>
</dbReference>
<feature type="transmembrane region" description="Helical" evidence="5">
    <location>
        <begin position="268"/>
        <end position="290"/>
    </location>
</feature>
<comment type="subcellular location">
    <subcellularLocation>
        <location evidence="1">Cell membrane</location>
        <topology evidence="1">Multi-pass membrane protein</topology>
    </subcellularLocation>
</comment>
<dbReference type="Proteomes" id="UP001432000">
    <property type="component" value="Chromosome"/>
</dbReference>
<evidence type="ECO:0000259" key="6">
    <source>
        <dbReference type="PROSITE" id="PS50850"/>
    </source>
</evidence>
<keyword evidence="3 5" id="KW-1133">Transmembrane helix</keyword>
<sequence length="377" mass="39403">MRLACSGQLIGTAQFAHDVLGRVALPSSHVLHRPIRPLQGQQDSKTRWPRSPGTRQALGGLLVDLMDWRLVFLVNIPVGILALGAIVFWVKEDGAEDGASQKIPDVLGAVFAAISVGLLALAVTKAPEWEVFSWKTFVTFDLAVVFGVWVYIRSRSHPSPIIEPSLFRHRSFAVGNIATTLFAVSYFGTILANVLFLTEVWGYSVLAAGLAVSAPPAAAVVVAGPAGRIYDKFGSRAVLLPGAIFAAIGTWLYYLLVDAQPNYAGSWLPAAIVCGAGFGMVWPALGSMSVSTIPSAEYAVASGVNNATRQVGGVVGVAIAIAVLTDATPVDALNLFGNLWIAFAAVAAVAGAVAVSTTNDRVGSFATESDQVEGVAG</sequence>
<dbReference type="PANTHER" id="PTHR42718:SF48">
    <property type="entry name" value="CONSERVED TWO-DOMAIN MEMBRANE PROTEIN-RELATED"/>
    <property type="match status" value="1"/>
</dbReference>
<evidence type="ECO:0000313" key="8">
    <source>
        <dbReference type="Proteomes" id="UP001432000"/>
    </source>
</evidence>
<dbReference type="InterPro" id="IPR011701">
    <property type="entry name" value="MFS"/>
</dbReference>
<feature type="transmembrane region" description="Helical" evidence="5">
    <location>
        <begin position="335"/>
        <end position="355"/>
    </location>
</feature>
<evidence type="ECO:0000256" key="4">
    <source>
        <dbReference type="ARBA" id="ARBA00023136"/>
    </source>
</evidence>
<proteinExistence type="predicted"/>
<name>A0ABZ2PFQ4_9NOCA</name>
<feature type="domain" description="Major facilitator superfamily (MFS) profile" evidence="6">
    <location>
        <begin position="171"/>
        <end position="377"/>
    </location>
</feature>
<feature type="transmembrane region" description="Helical" evidence="5">
    <location>
        <begin position="106"/>
        <end position="126"/>
    </location>
</feature>
<accession>A0ABZ2PFQ4</accession>
<evidence type="ECO:0000256" key="1">
    <source>
        <dbReference type="ARBA" id="ARBA00004651"/>
    </source>
</evidence>
<feature type="transmembrane region" description="Helical" evidence="5">
    <location>
        <begin position="238"/>
        <end position="256"/>
    </location>
</feature>
<keyword evidence="2 5" id="KW-0812">Transmembrane</keyword>
<dbReference type="RefSeq" id="WP_338887363.1">
    <property type="nucleotide sequence ID" value="NZ_CP147846.1"/>
</dbReference>
<gene>
    <name evidence="7" type="ORF">WDS16_20905</name>
</gene>
<dbReference type="InterPro" id="IPR020846">
    <property type="entry name" value="MFS_dom"/>
</dbReference>
<dbReference type="Pfam" id="PF07690">
    <property type="entry name" value="MFS_1"/>
    <property type="match status" value="1"/>
</dbReference>
<evidence type="ECO:0000256" key="2">
    <source>
        <dbReference type="ARBA" id="ARBA00022692"/>
    </source>
</evidence>
<protein>
    <submittedName>
        <fullName evidence="7">MFS transporter</fullName>
    </submittedName>
</protein>
<feature type="transmembrane region" description="Helical" evidence="5">
    <location>
        <begin position="132"/>
        <end position="152"/>
    </location>
</feature>
<feature type="transmembrane region" description="Helical" evidence="5">
    <location>
        <begin position="173"/>
        <end position="197"/>
    </location>
</feature>
<dbReference type="EMBL" id="CP147846">
    <property type="protein sequence ID" value="WXG67662.1"/>
    <property type="molecule type" value="Genomic_DNA"/>
</dbReference>
<keyword evidence="8" id="KW-1185">Reference proteome</keyword>
<keyword evidence="4 5" id="KW-0472">Membrane</keyword>
<feature type="transmembrane region" description="Helical" evidence="5">
    <location>
        <begin position="311"/>
        <end position="329"/>
    </location>
</feature>
<dbReference type="PROSITE" id="PS50850">
    <property type="entry name" value="MFS"/>
    <property type="match status" value="1"/>
</dbReference>
<dbReference type="SUPFAM" id="SSF103473">
    <property type="entry name" value="MFS general substrate transporter"/>
    <property type="match status" value="1"/>
</dbReference>
<reference evidence="7 8" key="1">
    <citation type="submission" date="2024-03" db="EMBL/GenBank/DDBJ databases">
        <title>Natural products discovery in diverse microorganisms through a two-stage MS feature dereplication strategy.</title>
        <authorList>
            <person name="Zhang R."/>
        </authorList>
    </citation>
    <scope>NUCLEOTIDE SEQUENCE [LARGE SCALE GENOMIC DNA]</scope>
    <source>
        <strain evidence="7 8">18930</strain>
    </source>
</reference>
<evidence type="ECO:0000313" key="7">
    <source>
        <dbReference type="EMBL" id="WXG67662.1"/>
    </source>
</evidence>
<dbReference type="PANTHER" id="PTHR42718">
    <property type="entry name" value="MAJOR FACILITATOR SUPERFAMILY MULTIDRUG TRANSPORTER MFSC"/>
    <property type="match status" value="1"/>
</dbReference>
<evidence type="ECO:0000256" key="5">
    <source>
        <dbReference type="SAM" id="Phobius"/>
    </source>
</evidence>
<feature type="transmembrane region" description="Helical" evidence="5">
    <location>
        <begin position="70"/>
        <end position="90"/>
    </location>
</feature>
<dbReference type="InterPro" id="IPR036259">
    <property type="entry name" value="MFS_trans_sf"/>
</dbReference>